<organism evidence="1">
    <name type="scientific">Prorocentrum minimum</name>
    <name type="common">Dinoflagellate</name>
    <name type="synonym">Exuviaella minima</name>
    <dbReference type="NCBI Taxonomy" id="39449"/>
    <lineage>
        <taxon>Eukaryota</taxon>
        <taxon>Sar</taxon>
        <taxon>Alveolata</taxon>
        <taxon>Dinophyceae</taxon>
        <taxon>Prorocentrales</taxon>
        <taxon>Prorocentraceae</taxon>
        <taxon>Prorocentrum</taxon>
    </lineage>
</organism>
<accession>E8Z6S8</accession>
<protein>
    <submittedName>
        <fullName evidence="1">Uncharacterized protein</fullName>
    </submittedName>
</protein>
<feature type="non-terminal residue" evidence="1">
    <location>
        <position position="1"/>
    </location>
</feature>
<sequence length="123" mass="12997">SGTTRTPWCSSRTRAFRAGGQGTRVSWSVASKLTERLQFRIASDTFTKIGNKFGTAGYVNAEGEGGTVVASSLNAIACLRRGVCMQPLGEEEVASLVAGGAPVLDEKEAKVLATSNARWSSRK</sequence>
<proteinExistence type="evidence at transcript level"/>
<reference evidence="1" key="1">
    <citation type="submission" date="2008-12" db="EMBL/GenBank/DDBJ databases">
        <authorList>
            <person name="Zhang H."/>
            <person name="Lin S."/>
        </authorList>
    </citation>
    <scope>NUCLEOTIDE SEQUENCE</scope>
    <source>
        <strain evidence="1">CCMP696</strain>
    </source>
</reference>
<evidence type="ECO:0000313" key="1">
    <source>
        <dbReference type="EMBL" id="ACU45158.1"/>
    </source>
</evidence>
<dbReference type="EMBL" id="FJ600129">
    <property type="protein sequence ID" value="ACU45158.1"/>
    <property type="molecule type" value="mRNA"/>
</dbReference>
<dbReference type="AlphaFoldDB" id="E8Z6S8"/>
<reference evidence="1" key="2">
    <citation type="book" date="2010" name="PROCEEDINGS OF 13TH INTERNATIONAL CONFERENCE ON HARMFUL ALGAE" publisher="International Society For The Study of Harmful Algae" city="Hong Kong, China">
        <title>Dinoflagellate meta-transcriptomics enabled by spliced leader.</title>
        <editorList>
            <person name="Unknown A."/>
        </editorList>
        <authorList>
            <person name="Lin S."/>
            <person name="Zhang H."/>
        </authorList>
    </citation>
    <scope>NUCLEOTIDE SEQUENCE</scope>
    <source>
        <strain evidence="1">CCMP696</strain>
    </source>
</reference>
<name>E8Z6S8_PROMN</name>